<keyword evidence="9" id="KW-0472">Membrane</keyword>
<evidence type="ECO:0000256" key="7">
    <source>
        <dbReference type="ARBA" id="ARBA00022692"/>
    </source>
</evidence>
<evidence type="ECO:0000256" key="5">
    <source>
        <dbReference type="ARBA" id="ARBA00022481"/>
    </source>
</evidence>
<dbReference type="InterPro" id="IPR045584">
    <property type="entry name" value="Pilin-like"/>
</dbReference>
<dbReference type="PANTHER" id="PTHR39583">
    <property type="entry name" value="TYPE II SECRETION SYSTEM PROTEIN J-RELATED"/>
    <property type="match status" value="1"/>
</dbReference>
<dbReference type="GO" id="GO:0015628">
    <property type="term" value="P:protein secretion by the type II secretion system"/>
    <property type="evidence" value="ECO:0007669"/>
    <property type="project" value="InterPro"/>
</dbReference>
<comment type="subcellular location">
    <subcellularLocation>
        <location evidence="1">Cell inner membrane</location>
        <topology evidence="1">Single-pass membrane protein</topology>
    </subcellularLocation>
</comment>
<proteinExistence type="inferred from homology"/>
<dbReference type="InterPro" id="IPR012902">
    <property type="entry name" value="N_methyl_site"/>
</dbReference>
<dbReference type="SUPFAM" id="SSF54523">
    <property type="entry name" value="Pili subunits"/>
    <property type="match status" value="1"/>
</dbReference>
<dbReference type="HOGENOM" id="CLU_093850_1_2_6"/>
<dbReference type="PROSITE" id="PS00409">
    <property type="entry name" value="PROKAR_NTER_METHYL"/>
    <property type="match status" value="1"/>
</dbReference>
<evidence type="ECO:0000313" key="10">
    <source>
        <dbReference type="EMBL" id="AHE96937.1"/>
    </source>
</evidence>
<evidence type="ECO:0000256" key="3">
    <source>
        <dbReference type="ARBA" id="ARBA00021539"/>
    </source>
</evidence>
<evidence type="ECO:0000256" key="2">
    <source>
        <dbReference type="ARBA" id="ARBA00011084"/>
    </source>
</evidence>
<keyword evidence="5" id="KW-0488">Methylation</keyword>
<dbReference type="Pfam" id="PF07963">
    <property type="entry name" value="N_methyl"/>
    <property type="match status" value="1"/>
</dbReference>
<comment type="similarity">
    <text evidence="2">Belongs to the GSP J family.</text>
</comment>
<dbReference type="STRING" id="713585.THITH_00110"/>
<evidence type="ECO:0000256" key="9">
    <source>
        <dbReference type="ARBA" id="ARBA00023136"/>
    </source>
</evidence>
<keyword evidence="11" id="KW-1185">Reference proteome</keyword>
<keyword evidence="8" id="KW-1133">Transmembrane helix</keyword>
<dbReference type="KEGG" id="tti:THITH_00110"/>
<dbReference type="OrthoDB" id="9794345at2"/>
<evidence type="ECO:0000256" key="4">
    <source>
        <dbReference type="ARBA" id="ARBA00022475"/>
    </source>
</evidence>
<reference evidence="10 11" key="1">
    <citation type="submission" date="2013-12" db="EMBL/GenBank/DDBJ databases">
        <authorList>
            <consortium name="DOE Joint Genome Institute"/>
            <person name="Muyzer G."/>
            <person name="Huntemann M."/>
            <person name="Han J."/>
            <person name="Chen A."/>
            <person name="Kyrpides N."/>
            <person name="Mavromatis K."/>
            <person name="Markowitz V."/>
            <person name="Palaniappan K."/>
            <person name="Ivanova N."/>
            <person name="Schaumberg A."/>
            <person name="Pati A."/>
            <person name="Liolios K."/>
            <person name="Nordberg H.P."/>
            <person name="Cantor M.N."/>
            <person name="Hua S.X."/>
            <person name="Woyke T."/>
        </authorList>
    </citation>
    <scope>NUCLEOTIDE SEQUENCE [LARGE SCALE GENOMIC DNA]</scope>
    <source>
        <strain evidence="10 11">ARh 1</strain>
    </source>
</reference>
<dbReference type="GO" id="GO:0005886">
    <property type="term" value="C:plasma membrane"/>
    <property type="evidence" value="ECO:0007669"/>
    <property type="project" value="UniProtKB-SubCell"/>
</dbReference>
<dbReference type="InterPro" id="IPR051621">
    <property type="entry name" value="T2SS_protein_J"/>
</dbReference>
<keyword evidence="7" id="KW-0812">Transmembrane</keyword>
<dbReference type="Proteomes" id="UP000005289">
    <property type="component" value="Chromosome"/>
</dbReference>
<dbReference type="Pfam" id="PF11612">
    <property type="entry name" value="T2SSJ"/>
    <property type="match status" value="1"/>
</dbReference>
<evidence type="ECO:0000256" key="6">
    <source>
        <dbReference type="ARBA" id="ARBA00022519"/>
    </source>
</evidence>
<evidence type="ECO:0000313" key="11">
    <source>
        <dbReference type="Proteomes" id="UP000005289"/>
    </source>
</evidence>
<keyword evidence="4" id="KW-1003">Cell membrane</keyword>
<dbReference type="PANTHER" id="PTHR39583:SF2">
    <property type="entry name" value="TYPE II SECRETION SYSTEM PROTEIN J"/>
    <property type="match status" value="1"/>
</dbReference>
<gene>
    <name evidence="10" type="ORF">THITH_00110</name>
</gene>
<evidence type="ECO:0000256" key="1">
    <source>
        <dbReference type="ARBA" id="ARBA00004377"/>
    </source>
</evidence>
<dbReference type="RefSeq" id="WP_006746569.1">
    <property type="nucleotide sequence ID" value="NZ_CP007029.1"/>
</dbReference>
<dbReference type="Gene3D" id="3.10.610.10">
    <property type="entry name" value="GSPII I/J protein-like"/>
    <property type="match status" value="1"/>
</dbReference>
<protein>
    <recommendedName>
        <fullName evidence="3">Type II secretion system protein J</fullName>
    </recommendedName>
</protein>
<dbReference type="InterPro" id="IPR010055">
    <property type="entry name" value="T2SS_protein-GspJ"/>
</dbReference>
<evidence type="ECO:0000256" key="8">
    <source>
        <dbReference type="ARBA" id="ARBA00022989"/>
    </source>
</evidence>
<accession>W0DI49</accession>
<sequence length="210" mass="23059">MKRAGARGFTLLELLIAVAVFAVVSAVAYGGLQAVLTSDAQTRLRGSVLAELQITLALLERDLRQVAAIELRDRFGDRQAPLRYSPLATEPELELVRTGNGGTQRLRRVAWRATEEGLERRIWEVVDPGDDQEPIARVFLAAQDRDGVHEAPTLELRFVVPGPSGDETLDAWPPLRASDHPTALPALIEVVLDVPGLGRIERHLSLPDTR</sequence>
<dbReference type="GO" id="GO:0015627">
    <property type="term" value="C:type II protein secretion system complex"/>
    <property type="evidence" value="ECO:0007669"/>
    <property type="project" value="InterPro"/>
</dbReference>
<dbReference type="NCBIfam" id="TIGR01711">
    <property type="entry name" value="gspJ"/>
    <property type="match status" value="1"/>
</dbReference>
<dbReference type="EMBL" id="CP007029">
    <property type="protein sequence ID" value="AHE96937.1"/>
    <property type="molecule type" value="Genomic_DNA"/>
</dbReference>
<dbReference type="NCBIfam" id="TIGR02532">
    <property type="entry name" value="IV_pilin_GFxxxE"/>
    <property type="match status" value="1"/>
</dbReference>
<keyword evidence="6" id="KW-0997">Cell inner membrane</keyword>
<dbReference type="AlphaFoldDB" id="W0DI49"/>
<name>W0DI49_9GAMM</name>
<organism evidence="10 11">
    <name type="scientific">Thioalkalivibrio paradoxus ARh 1</name>
    <dbReference type="NCBI Taxonomy" id="713585"/>
    <lineage>
        <taxon>Bacteria</taxon>
        <taxon>Pseudomonadati</taxon>
        <taxon>Pseudomonadota</taxon>
        <taxon>Gammaproteobacteria</taxon>
        <taxon>Chromatiales</taxon>
        <taxon>Ectothiorhodospiraceae</taxon>
        <taxon>Thioalkalivibrio</taxon>
    </lineage>
</organism>